<organism evidence="1 2">
    <name type="scientific">Acinetobacter bereziniae</name>
    <name type="common">Acinetobacter genomosp. 10</name>
    <dbReference type="NCBI Taxonomy" id="106648"/>
    <lineage>
        <taxon>Bacteria</taxon>
        <taxon>Pseudomonadati</taxon>
        <taxon>Pseudomonadota</taxon>
        <taxon>Gammaproteobacteria</taxon>
        <taxon>Moraxellales</taxon>
        <taxon>Moraxellaceae</taxon>
        <taxon>Acinetobacter</taxon>
    </lineage>
</organism>
<dbReference type="AlphaFoldDB" id="A0A833PAL2"/>
<dbReference type="GO" id="GO:0030246">
    <property type="term" value="F:carbohydrate binding"/>
    <property type="evidence" value="ECO:0007669"/>
    <property type="project" value="InterPro"/>
</dbReference>
<proteinExistence type="predicted"/>
<sequence>MSDKKQKGGIIPAGTRVSIFGCGFTLKYDTEVLKSQNAVNDEIAKRHTYKSNGNLILSESLKNILDSKHP</sequence>
<reference evidence="2" key="1">
    <citation type="journal article" date="2020" name="MBio">
        <title>Horizontal gene transfer to a defensive symbiont with a reduced genome amongst a multipartite beetle microbiome.</title>
        <authorList>
            <person name="Waterworth S.C."/>
            <person name="Florez L.V."/>
            <person name="Rees E.R."/>
            <person name="Hertweck C."/>
            <person name="Kaltenpoth M."/>
            <person name="Kwan J.C."/>
        </authorList>
    </citation>
    <scope>NUCLEOTIDE SEQUENCE [LARGE SCALE GENOMIC DNA]</scope>
</reference>
<dbReference type="EMBL" id="WNDP01000296">
    <property type="protein sequence ID" value="KAF1011204.1"/>
    <property type="molecule type" value="Genomic_DNA"/>
</dbReference>
<name>A0A833PAL2_ACIBZ</name>
<evidence type="ECO:0000313" key="1">
    <source>
        <dbReference type="EMBL" id="KAF1011204.1"/>
    </source>
</evidence>
<comment type="caution">
    <text evidence="1">The sequence shown here is derived from an EMBL/GenBank/DDBJ whole genome shotgun (WGS) entry which is preliminary data.</text>
</comment>
<evidence type="ECO:0000313" key="2">
    <source>
        <dbReference type="Proteomes" id="UP000490535"/>
    </source>
</evidence>
<dbReference type="Proteomes" id="UP000490535">
    <property type="component" value="Unassembled WGS sequence"/>
</dbReference>
<gene>
    <name evidence="1" type="ORF">GAK29_04984</name>
</gene>
<accession>A0A833PAL2</accession>
<dbReference type="InterPro" id="IPR008965">
    <property type="entry name" value="CBM2/CBM3_carb-bd_dom_sf"/>
</dbReference>
<protein>
    <submittedName>
        <fullName evidence="1">Uncharacterized protein</fullName>
    </submittedName>
</protein>
<dbReference type="SUPFAM" id="SSF49384">
    <property type="entry name" value="Carbohydrate-binding domain"/>
    <property type="match status" value="1"/>
</dbReference>